<keyword evidence="3" id="KW-1185">Reference proteome</keyword>
<evidence type="ECO:0000313" key="2">
    <source>
        <dbReference type="EMBL" id="WPK25386.1"/>
    </source>
</evidence>
<dbReference type="InterPro" id="IPR000073">
    <property type="entry name" value="AB_hydrolase_1"/>
</dbReference>
<evidence type="ECO:0000259" key="1">
    <source>
        <dbReference type="PROSITE" id="PS50056"/>
    </source>
</evidence>
<dbReference type="Pfam" id="PF12697">
    <property type="entry name" value="Abhydrolase_6"/>
    <property type="match status" value="1"/>
</dbReference>
<dbReference type="InterPro" id="IPR000387">
    <property type="entry name" value="Tyr_Pase_dom"/>
</dbReference>
<dbReference type="GO" id="GO:0004721">
    <property type="term" value="F:phosphoprotein phosphatase activity"/>
    <property type="evidence" value="ECO:0007669"/>
    <property type="project" value="InterPro"/>
</dbReference>
<dbReference type="SUPFAM" id="SSF52799">
    <property type="entry name" value="(Phosphotyrosine protein) phosphatases II"/>
    <property type="match status" value="1"/>
</dbReference>
<dbReference type="Gene3D" id="3.40.50.1820">
    <property type="entry name" value="alpha/beta hydrolase"/>
    <property type="match status" value="1"/>
</dbReference>
<dbReference type="InterPro" id="IPR026893">
    <property type="entry name" value="Tyr/Ser_Pase_IphP-type"/>
</dbReference>
<dbReference type="EMBL" id="CP138896">
    <property type="protein sequence ID" value="WPK25386.1"/>
    <property type="molecule type" value="Genomic_DNA"/>
</dbReference>
<evidence type="ECO:0000313" key="3">
    <source>
        <dbReference type="Proteomes" id="UP001338582"/>
    </source>
</evidence>
<reference evidence="2 3" key="1">
    <citation type="submission" date="2023-10" db="EMBL/GenBank/DDBJ databases">
        <title>Draft Genome Sequence of Candida saopaulonensis from a very Premature Infant with Sepsis.</title>
        <authorList>
            <person name="Ning Y."/>
            <person name="Dai R."/>
            <person name="Xiao M."/>
            <person name="Xu Y."/>
            <person name="Yan Q."/>
            <person name="Zhang L."/>
        </authorList>
    </citation>
    <scope>NUCLEOTIDE SEQUENCE [LARGE SCALE GENOMIC DNA]</scope>
    <source>
        <strain evidence="2 3">19XY460</strain>
    </source>
</reference>
<dbReference type="InterPro" id="IPR029021">
    <property type="entry name" value="Prot-tyrosine_phosphatase-like"/>
</dbReference>
<dbReference type="Pfam" id="PF13350">
    <property type="entry name" value="Y_phosphatase3"/>
    <property type="match status" value="1"/>
</dbReference>
<sequence length="644" mass="72683">MEESLAEDLYSDFAEVAAPQEFEIVTENGVRGTVAVPHSVNQQDYLSQGFAPPTNKIAILLHGQGGNRNYCYQKILAHKLAAELGYYSVRIDFRGCGSLAELTDPRGRVLELDVEDIESVVARILEPSQLVEGRSFVLSAIISHSRGAVAMFLWALKQHRLLQDPKTAASAVFVPNLINCSLRYRSHTVYDRYPLLDEDFEFFEQLAVRHGKLLKVKVTKQELVSLATAELLVLRKLPPEWSVLSIYGTKDDIIPKEDSAFFANTLNRGAYTHHLQIIDGADHNYYGTKVIDSESDMEEYNPYGLPVTKRNLINYNPVAAACIIKYLRWDQELLRFAERSATLTTGASRFKKVDGIANFRDIGGWEIYKPNFHTSKDSQARYFVRPNFIFRCANTATVHDTGLDALKALGTKKIFDLRSLEECNKDVVPQGLQDAGRVSAPVFSTGFYSPDQMALRFTSLLTSWHTFAKEYDHMLEQGVLLFRAMFTHIRDNPGEPFLFHCTAGKDRTGVFGILVLSLAGVDKDTISKEYALTTYGLRPDHEVIRQKFLGGLAKFDGKENSEQMRDSIIQGRKNWTIEENGFQNLISSRPEAALATLELLEIKYNGVISYMQQFLGFSLDDIEAIYKNIVCSDLQRTQPQSFKL</sequence>
<dbReference type="Proteomes" id="UP001338582">
    <property type="component" value="Chromosome 3"/>
</dbReference>
<dbReference type="PANTHER" id="PTHR31126:SF1">
    <property type="entry name" value="TYROSINE SPECIFIC PROTEIN PHOSPHATASES DOMAIN-CONTAINING PROTEIN"/>
    <property type="match status" value="1"/>
</dbReference>
<dbReference type="InterPro" id="IPR016130">
    <property type="entry name" value="Tyr_Pase_AS"/>
</dbReference>
<gene>
    <name evidence="2" type="ORF">PUMCH_002699</name>
</gene>
<dbReference type="InterPro" id="IPR029058">
    <property type="entry name" value="AB_hydrolase_fold"/>
</dbReference>
<organism evidence="2 3">
    <name type="scientific">Australozyma saopauloensis</name>
    <dbReference type="NCBI Taxonomy" id="291208"/>
    <lineage>
        <taxon>Eukaryota</taxon>
        <taxon>Fungi</taxon>
        <taxon>Dikarya</taxon>
        <taxon>Ascomycota</taxon>
        <taxon>Saccharomycotina</taxon>
        <taxon>Pichiomycetes</taxon>
        <taxon>Metschnikowiaceae</taxon>
        <taxon>Australozyma</taxon>
    </lineage>
</organism>
<feature type="domain" description="Tyrosine specific protein phosphatases" evidence="1">
    <location>
        <begin position="465"/>
        <end position="511"/>
    </location>
</feature>
<dbReference type="AlphaFoldDB" id="A0AAX4HAM1"/>
<dbReference type="PROSITE" id="PS00383">
    <property type="entry name" value="TYR_PHOSPHATASE_1"/>
    <property type="match status" value="1"/>
</dbReference>
<name>A0AAX4HAM1_9ASCO</name>
<dbReference type="PANTHER" id="PTHR31126">
    <property type="entry name" value="TYROSINE-PROTEIN PHOSPHATASE"/>
    <property type="match status" value="1"/>
</dbReference>
<dbReference type="KEGG" id="asau:88173763"/>
<proteinExistence type="predicted"/>
<dbReference type="GeneID" id="88173763"/>
<dbReference type="RefSeq" id="XP_062877768.1">
    <property type="nucleotide sequence ID" value="XM_063021698.1"/>
</dbReference>
<protein>
    <recommendedName>
        <fullName evidence="1">Tyrosine specific protein phosphatases domain-containing protein</fullName>
    </recommendedName>
</protein>
<dbReference type="PROSITE" id="PS50056">
    <property type="entry name" value="TYR_PHOSPHATASE_2"/>
    <property type="match status" value="1"/>
</dbReference>
<dbReference type="Gene3D" id="3.90.190.10">
    <property type="entry name" value="Protein tyrosine phosphatase superfamily"/>
    <property type="match status" value="1"/>
</dbReference>
<dbReference type="SUPFAM" id="SSF53474">
    <property type="entry name" value="alpha/beta-Hydrolases"/>
    <property type="match status" value="1"/>
</dbReference>
<accession>A0AAX4HAM1</accession>